<dbReference type="GO" id="GO:0003723">
    <property type="term" value="F:RNA binding"/>
    <property type="evidence" value="ECO:0007669"/>
    <property type="project" value="UniProtKB-UniRule"/>
</dbReference>
<dbReference type="CDD" id="cd12249">
    <property type="entry name" value="RRM1_hnRNPR_like"/>
    <property type="match status" value="1"/>
</dbReference>
<comment type="caution">
    <text evidence="4">The sequence shown here is derived from an EMBL/GenBank/DDBJ whole genome shotgun (WGS) entry which is preliminary data.</text>
</comment>
<keyword evidence="1 2" id="KW-0694">RNA-binding</keyword>
<feature type="domain" description="RRM" evidence="3">
    <location>
        <begin position="58"/>
        <end position="134"/>
    </location>
</feature>
<dbReference type="PANTHER" id="PTHR21245">
    <property type="entry name" value="HETEROGENEOUS NUCLEAR RIBONUCLEOPROTEIN"/>
    <property type="match status" value="1"/>
</dbReference>
<evidence type="ECO:0000259" key="3">
    <source>
        <dbReference type="PROSITE" id="PS50102"/>
    </source>
</evidence>
<organism evidence="4 5">
    <name type="scientific">Rhamnusium bicolor</name>
    <dbReference type="NCBI Taxonomy" id="1586634"/>
    <lineage>
        <taxon>Eukaryota</taxon>
        <taxon>Metazoa</taxon>
        <taxon>Ecdysozoa</taxon>
        <taxon>Arthropoda</taxon>
        <taxon>Hexapoda</taxon>
        <taxon>Insecta</taxon>
        <taxon>Pterygota</taxon>
        <taxon>Neoptera</taxon>
        <taxon>Endopterygota</taxon>
        <taxon>Coleoptera</taxon>
        <taxon>Polyphaga</taxon>
        <taxon>Cucujiformia</taxon>
        <taxon>Chrysomeloidea</taxon>
        <taxon>Cerambycidae</taxon>
        <taxon>Lepturinae</taxon>
        <taxon>Rhagiini</taxon>
        <taxon>Rhamnusium</taxon>
    </lineage>
</organism>
<protein>
    <recommendedName>
        <fullName evidence="3">RRM domain-containing protein</fullName>
    </recommendedName>
</protein>
<name>A0AAV8WIS7_9CUCU</name>
<dbReference type="Proteomes" id="UP001162156">
    <property type="component" value="Unassembled WGS sequence"/>
</dbReference>
<dbReference type="InterPro" id="IPR012677">
    <property type="entry name" value="Nucleotide-bd_a/b_plait_sf"/>
</dbReference>
<dbReference type="FunFam" id="3.30.70.330:FF:000022">
    <property type="entry name" value="APOBEC1 complementation factor isoform X1"/>
    <property type="match status" value="1"/>
</dbReference>
<dbReference type="PROSITE" id="PS50102">
    <property type="entry name" value="RRM"/>
    <property type="match status" value="2"/>
</dbReference>
<keyword evidence="5" id="KW-1185">Reference proteome</keyword>
<dbReference type="EMBL" id="JANEYF010006007">
    <property type="protein sequence ID" value="KAJ8926152.1"/>
    <property type="molecule type" value="Genomic_DNA"/>
</dbReference>
<reference evidence="4" key="1">
    <citation type="journal article" date="2023" name="Insect Mol. Biol.">
        <title>Genome sequencing provides insights into the evolution of gene families encoding plant cell wall-degrading enzymes in longhorned beetles.</title>
        <authorList>
            <person name="Shin N.R."/>
            <person name="Okamura Y."/>
            <person name="Kirsch R."/>
            <person name="Pauchet Y."/>
        </authorList>
    </citation>
    <scope>NUCLEOTIDE SEQUENCE</scope>
    <source>
        <strain evidence="4">RBIC_L_NR</strain>
    </source>
</reference>
<dbReference type="InterPro" id="IPR000504">
    <property type="entry name" value="RRM_dom"/>
</dbReference>
<evidence type="ECO:0000313" key="5">
    <source>
        <dbReference type="Proteomes" id="UP001162156"/>
    </source>
</evidence>
<evidence type="ECO:0000313" key="4">
    <source>
        <dbReference type="EMBL" id="KAJ8926152.1"/>
    </source>
</evidence>
<dbReference type="Pfam" id="PF00076">
    <property type="entry name" value="RRM_1"/>
    <property type="match status" value="2"/>
</dbReference>
<feature type="domain" description="RRM" evidence="3">
    <location>
        <begin position="138"/>
        <end position="220"/>
    </location>
</feature>
<proteinExistence type="predicted"/>
<sequence>MVILESSSESTICRKRSELAKKLLALTEKNGYQIIQTNGQRVYAPPASRFPHPPPKGCEVFVGKLHKNLFEDELIPIFESIGPLYKFRLMLDFTEQTRGYAFATYFTKENADKAIAKLNRYEIRPKLHIGVYKSVDNCRLFIGNLPTDKTRLEVKELLNKYVGGIVDIIMYQDYNNPELNRGFVFVEFEDHRLAAMARRQFTPENLIAWGQPLYVDWADPVTILYLKNLPVDYTSDEIHTVVCNIVGSQVIKKVHKMYNYAFVHFINRQSAEIAYGKFKSKL</sequence>
<dbReference type="AlphaFoldDB" id="A0AAV8WIS7"/>
<dbReference type="SUPFAM" id="SSF54928">
    <property type="entry name" value="RNA-binding domain, RBD"/>
    <property type="match status" value="2"/>
</dbReference>
<gene>
    <name evidence="4" type="ORF">NQ314_021492</name>
</gene>
<evidence type="ECO:0000256" key="1">
    <source>
        <dbReference type="ARBA" id="ARBA00022884"/>
    </source>
</evidence>
<dbReference type="InterPro" id="IPR035979">
    <property type="entry name" value="RBD_domain_sf"/>
</dbReference>
<dbReference type="SMART" id="SM00360">
    <property type="entry name" value="RRM"/>
    <property type="match status" value="3"/>
</dbReference>
<accession>A0AAV8WIS7</accession>
<dbReference type="Gene3D" id="3.30.70.330">
    <property type="match status" value="3"/>
</dbReference>
<evidence type="ECO:0000256" key="2">
    <source>
        <dbReference type="PROSITE-ProRule" id="PRU00176"/>
    </source>
</evidence>